<gene>
    <name evidence="1" type="ORF">M8C21_010535</name>
</gene>
<comment type="caution">
    <text evidence="1">The sequence shown here is derived from an EMBL/GenBank/DDBJ whole genome shotgun (WGS) entry which is preliminary data.</text>
</comment>
<sequence length="157" mass="17902">MQRALNWGGNDDQAFLNPTLLANHKRRQRAQFHSNPLDTAKYQDTSTLFEHFLIAGIHPNANVEPVEDAFAKRKKWESKADKADIRIMRFRSPPVVMMEPQILFKYPPGNSLPMRLADLASFCFPEGVKVMSMLPFSYVKLEGGYGPVTVMKILSFE</sequence>
<accession>A0AAD5CPA8</accession>
<dbReference type="PANTHER" id="PTHR15288">
    <property type="entry name" value="DENN DOMAIN-CONTAINING PROTEIN 2"/>
    <property type="match status" value="1"/>
</dbReference>
<dbReference type="AlphaFoldDB" id="A0AAD5CPA8"/>
<dbReference type="Proteomes" id="UP001206925">
    <property type="component" value="Unassembled WGS sequence"/>
</dbReference>
<evidence type="ECO:0000313" key="2">
    <source>
        <dbReference type="Proteomes" id="UP001206925"/>
    </source>
</evidence>
<name>A0AAD5CPA8_AMBAR</name>
<organism evidence="1 2">
    <name type="scientific">Ambrosia artemisiifolia</name>
    <name type="common">Common ragweed</name>
    <dbReference type="NCBI Taxonomy" id="4212"/>
    <lineage>
        <taxon>Eukaryota</taxon>
        <taxon>Viridiplantae</taxon>
        <taxon>Streptophyta</taxon>
        <taxon>Embryophyta</taxon>
        <taxon>Tracheophyta</taxon>
        <taxon>Spermatophyta</taxon>
        <taxon>Magnoliopsida</taxon>
        <taxon>eudicotyledons</taxon>
        <taxon>Gunneridae</taxon>
        <taxon>Pentapetalae</taxon>
        <taxon>asterids</taxon>
        <taxon>campanulids</taxon>
        <taxon>Asterales</taxon>
        <taxon>Asteraceae</taxon>
        <taxon>Asteroideae</taxon>
        <taxon>Heliantheae alliance</taxon>
        <taxon>Heliantheae</taxon>
        <taxon>Ambrosia</taxon>
    </lineage>
</organism>
<proteinExistence type="predicted"/>
<keyword evidence="2" id="KW-1185">Reference proteome</keyword>
<protein>
    <submittedName>
        <fullName evidence="1">Uncharacterized protein</fullName>
    </submittedName>
</protein>
<dbReference type="EMBL" id="JAMZMK010007194">
    <property type="protein sequence ID" value="KAI7745598.1"/>
    <property type="molecule type" value="Genomic_DNA"/>
</dbReference>
<evidence type="ECO:0000313" key="1">
    <source>
        <dbReference type="EMBL" id="KAI7745598.1"/>
    </source>
</evidence>
<dbReference type="InterPro" id="IPR051942">
    <property type="entry name" value="DENN_domain_containing_2"/>
</dbReference>
<dbReference type="PANTHER" id="PTHR15288:SF0">
    <property type="entry name" value="UDENN DOMAIN-CONTAINING PROTEIN"/>
    <property type="match status" value="1"/>
</dbReference>
<reference evidence="1" key="1">
    <citation type="submission" date="2022-06" db="EMBL/GenBank/DDBJ databases">
        <title>Uncovering the hologenomic basis of an extraordinary plant invasion.</title>
        <authorList>
            <person name="Bieker V.C."/>
            <person name="Martin M.D."/>
            <person name="Gilbert T."/>
            <person name="Hodgins K."/>
            <person name="Battlay P."/>
            <person name="Petersen B."/>
            <person name="Wilson J."/>
        </authorList>
    </citation>
    <scope>NUCLEOTIDE SEQUENCE</scope>
    <source>
        <strain evidence="1">AA19_3_7</strain>
        <tissue evidence="1">Leaf</tissue>
    </source>
</reference>